<dbReference type="EMBL" id="CM042890">
    <property type="protein sequence ID" value="KAI4310517.1"/>
    <property type="molecule type" value="Genomic_DNA"/>
</dbReference>
<organism evidence="1 2">
    <name type="scientific">Melastoma candidum</name>
    <dbReference type="NCBI Taxonomy" id="119954"/>
    <lineage>
        <taxon>Eukaryota</taxon>
        <taxon>Viridiplantae</taxon>
        <taxon>Streptophyta</taxon>
        <taxon>Embryophyta</taxon>
        <taxon>Tracheophyta</taxon>
        <taxon>Spermatophyta</taxon>
        <taxon>Magnoliopsida</taxon>
        <taxon>eudicotyledons</taxon>
        <taxon>Gunneridae</taxon>
        <taxon>Pentapetalae</taxon>
        <taxon>rosids</taxon>
        <taxon>malvids</taxon>
        <taxon>Myrtales</taxon>
        <taxon>Melastomataceae</taxon>
        <taxon>Melastomatoideae</taxon>
        <taxon>Melastomateae</taxon>
        <taxon>Melastoma</taxon>
    </lineage>
</organism>
<gene>
    <name evidence="1" type="ORF">MLD38_035491</name>
</gene>
<dbReference type="Proteomes" id="UP001057402">
    <property type="component" value="Chromosome 11"/>
</dbReference>
<reference evidence="2" key="1">
    <citation type="journal article" date="2023" name="Front. Plant Sci.">
        <title>Chromosomal-level genome assembly of Melastoma candidum provides insights into trichome evolution.</title>
        <authorList>
            <person name="Zhong Y."/>
            <person name="Wu W."/>
            <person name="Sun C."/>
            <person name="Zou P."/>
            <person name="Liu Y."/>
            <person name="Dai S."/>
            <person name="Zhou R."/>
        </authorList>
    </citation>
    <scope>NUCLEOTIDE SEQUENCE [LARGE SCALE GENOMIC DNA]</scope>
</reference>
<keyword evidence="2" id="KW-1185">Reference proteome</keyword>
<proteinExistence type="predicted"/>
<evidence type="ECO:0000313" key="1">
    <source>
        <dbReference type="EMBL" id="KAI4310517.1"/>
    </source>
</evidence>
<comment type="caution">
    <text evidence="1">The sequence shown here is derived from an EMBL/GenBank/DDBJ whole genome shotgun (WGS) entry which is preliminary data.</text>
</comment>
<name>A0ACB9LGA8_9MYRT</name>
<accession>A0ACB9LGA8</accession>
<evidence type="ECO:0000313" key="2">
    <source>
        <dbReference type="Proteomes" id="UP001057402"/>
    </source>
</evidence>
<protein>
    <submittedName>
        <fullName evidence="1">Uncharacterized protein</fullName>
    </submittedName>
</protein>
<sequence>MLTFKSLPQLVAELTNARSVGIDEYLSPEIIKSEGHVTAMDWWTLGIFLYLLLYGRTPFKGARNKETQANMALKSLHYPKSRMASPQALDLIWRLLVKDPASGLRTEKGAAEMKLHSFFKGLNWAHIVSVYTYVPRHFNVFVDK</sequence>